<proteinExistence type="predicted"/>
<dbReference type="PANTHER" id="PTHR37312">
    <property type="entry name" value="MEMBRANE-BOUND ACYLTRANSFERASE YKRP-RELATED"/>
    <property type="match status" value="1"/>
</dbReference>
<reference evidence="4" key="1">
    <citation type="journal article" date="2019" name="Int. J. Syst. Evol. Microbiol.">
        <title>The Global Catalogue of Microorganisms (GCM) 10K type strain sequencing project: providing services to taxonomists for standard genome sequencing and annotation.</title>
        <authorList>
            <consortium name="The Broad Institute Genomics Platform"/>
            <consortium name="The Broad Institute Genome Sequencing Center for Infectious Disease"/>
            <person name="Wu L."/>
            <person name="Ma J."/>
        </authorList>
    </citation>
    <scope>NUCLEOTIDE SEQUENCE [LARGE SCALE GENOMIC DNA]</scope>
    <source>
        <strain evidence="4">JCM 13008</strain>
    </source>
</reference>
<organism evidence="3 4">
    <name type="scientific">Nocardioides dubius</name>
    <dbReference type="NCBI Taxonomy" id="317019"/>
    <lineage>
        <taxon>Bacteria</taxon>
        <taxon>Bacillati</taxon>
        <taxon>Actinomycetota</taxon>
        <taxon>Actinomycetes</taxon>
        <taxon>Propionibacteriales</taxon>
        <taxon>Nocardioidaceae</taxon>
        <taxon>Nocardioides</taxon>
    </lineage>
</organism>
<feature type="transmembrane region" description="Helical" evidence="1">
    <location>
        <begin position="297"/>
        <end position="325"/>
    </location>
</feature>
<dbReference type="InterPro" id="IPR002656">
    <property type="entry name" value="Acyl_transf_3_dom"/>
</dbReference>
<keyword evidence="1" id="KW-1133">Transmembrane helix</keyword>
<keyword evidence="1" id="KW-0812">Transmembrane</keyword>
<protein>
    <recommendedName>
        <fullName evidence="2">Acyltransferase 3 domain-containing protein</fullName>
    </recommendedName>
</protein>
<evidence type="ECO:0000313" key="3">
    <source>
        <dbReference type="EMBL" id="GAA1098361.1"/>
    </source>
</evidence>
<evidence type="ECO:0000259" key="2">
    <source>
        <dbReference type="Pfam" id="PF01757"/>
    </source>
</evidence>
<dbReference type="InterPro" id="IPR052734">
    <property type="entry name" value="Nod_factor_acetyltransferase"/>
</dbReference>
<comment type="caution">
    <text evidence="3">The sequence shown here is derived from an EMBL/GenBank/DDBJ whole genome shotgun (WGS) entry which is preliminary data.</text>
</comment>
<dbReference type="RefSeq" id="WP_343992879.1">
    <property type="nucleotide sequence ID" value="NZ_BAAALG010000006.1"/>
</dbReference>
<keyword evidence="4" id="KW-1185">Reference proteome</keyword>
<feature type="transmembrane region" description="Helical" evidence="1">
    <location>
        <begin position="183"/>
        <end position="201"/>
    </location>
</feature>
<evidence type="ECO:0000313" key="4">
    <source>
        <dbReference type="Proteomes" id="UP001501581"/>
    </source>
</evidence>
<feature type="domain" description="Acyltransferase 3" evidence="2">
    <location>
        <begin position="4"/>
        <end position="313"/>
    </location>
</feature>
<name>A0ABP4EB17_9ACTN</name>
<feature type="transmembrane region" description="Helical" evidence="1">
    <location>
        <begin position="232"/>
        <end position="252"/>
    </location>
</feature>
<gene>
    <name evidence="3" type="ORF">GCM10009668_14690</name>
</gene>
<feature type="transmembrane region" description="Helical" evidence="1">
    <location>
        <begin position="9"/>
        <end position="27"/>
    </location>
</feature>
<feature type="transmembrane region" description="Helical" evidence="1">
    <location>
        <begin position="154"/>
        <end position="171"/>
    </location>
</feature>
<dbReference type="EMBL" id="BAAALG010000006">
    <property type="protein sequence ID" value="GAA1098361.1"/>
    <property type="molecule type" value="Genomic_DNA"/>
</dbReference>
<feature type="transmembrane region" description="Helical" evidence="1">
    <location>
        <begin position="100"/>
        <end position="120"/>
    </location>
</feature>
<accession>A0ABP4EB17</accession>
<evidence type="ECO:0000256" key="1">
    <source>
        <dbReference type="SAM" id="Phobius"/>
    </source>
</evidence>
<feature type="transmembrane region" description="Helical" evidence="1">
    <location>
        <begin position="127"/>
        <end position="148"/>
    </location>
</feature>
<dbReference type="PANTHER" id="PTHR37312:SF1">
    <property type="entry name" value="MEMBRANE-BOUND ACYLTRANSFERASE YKRP-RELATED"/>
    <property type="match status" value="1"/>
</dbReference>
<feature type="transmembrane region" description="Helical" evidence="1">
    <location>
        <begin position="68"/>
        <end position="88"/>
    </location>
</feature>
<sequence length="344" mass="38519">MRDPWLDNIKFVLVTVVVVGHTLPLVPTGTDFGAQVYDFIYFWHIPAFVLVTGYLSRSFTWSRRHLTALATGLLLPYLVFDSAMRFVLTTTTDAAPPGPWLINPGWPMWYLVATILWRLVTPILRTHWVALPLSVLASLWFGTVDAAWTDWFDLSRTIGFLPFFTVGLWLRPVDLNRLRAKQTVWLGLAALAVIWWLAGSIDDWMTTRWLWYAFPYSDLSAAGSPVSDLEGAWIRLRVMALGMIASFAVICLVPRGRHWFSALGSASLVVYLFHGFVVRAVGTTDLAVWARGQGDWVTIVAALAAIAVAIVIAAPPVASRLVWLIDPVSQWRRRQARTQAPTSA</sequence>
<keyword evidence="1" id="KW-0472">Membrane</keyword>
<dbReference type="Pfam" id="PF01757">
    <property type="entry name" value="Acyl_transf_3"/>
    <property type="match status" value="1"/>
</dbReference>
<feature type="transmembrane region" description="Helical" evidence="1">
    <location>
        <begin position="259"/>
        <end position="277"/>
    </location>
</feature>
<feature type="transmembrane region" description="Helical" evidence="1">
    <location>
        <begin position="39"/>
        <end position="56"/>
    </location>
</feature>
<dbReference type="Proteomes" id="UP001501581">
    <property type="component" value="Unassembled WGS sequence"/>
</dbReference>